<dbReference type="AlphaFoldDB" id="A0A6M3IMK4"/>
<gene>
    <name evidence="2" type="ORF">MM415B01446_0012</name>
</gene>
<protein>
    <submittedName>
        <fullName evidence="2">Uncharacterized protein</fullName>
    </submittedName>
</protein>
<organism evidence="2">
    <name type="scientific">viral metagenome</name>
    <dbReference type="NCBI Taxonomy" id="1070528"/>
    <lineage>
        <taxon>unclassified sequences</taxon>
        <taxon>metagenomes</taxon>
        <taxon>organismal metagenomes</taxon>
    </lineage>
</organism>
<accession>A0A6M3IMK4</accession>
<dbReference type="EMBL" id="MT141325">
    <property type="protein sequence ID" value="QJA58471.1"/>
    <property type="molecule type" value="Genomic_DNA"/>
</dbReference>
<keyword evidence="1" id="KW-0175">Coiled coil</keyword>
<name>A0A6M3IMK4_9ZZZZ</name>
<reference evidence="2" key="1">
    <citation type="submission" date="2020-03" db="EMBL/GenBank/DDBJ databases">
        <title>The deep terrestrial virosphere.</title>
        <authorList>
            <person name="Holmfeldt K."/>
            <person name="Nilsson E."/>
            <person name="Simone D."/>
            <person name="Lopez-Fernandez M."/>
            <person name="Wu X."/>
            <person name="de Brujin I."/>
            <person name="Lundin D."/>
            <person name="Andersson A."/>
            <person name="Bertilsson S."/>
            <person name="Dopson M."/>
        </authorList>
    </citation>
    <scope>NUCLEOTIDE SEQUENCE</scope>
    <source>
        <strain evidence="2">MM415B01446</strain>
    </source>
</reference>
<feature type="coiled-coil region" evidence="1">
    <location>
        <begin position="27"/>
        <end position="54"/>
    </location>
</feature>
<evidence type="ECO:0000313" key="2">
    <source>
        <dbReference type="EMBL" id="QJA58471.1"/>
    </source>
</evidence>
<evidence type="ECO:0000256" key="1">
    <source>
        <dbReference type="SAM" id="Coils"/>
    </source>
</evidence>
<sequence>MSSDYDKDISVDPLQLDVEWAKQAQTFHRYAEQAADARDLMERQKEKVAVLEAELGLAIRSNPTKYGLEKVTEGAIQSTILLDSSRKEAMEKLATLIHRHELLSIAVRSLDQKKSALENLVRLQGQNYFASPSVPRDIGSEWAKEVERNAARDKVKEVMASKKTRTVSR</sequence>
<proteinExistence type="predicted"/>